<name>A0A8S5RWC4_9CAUD</name>
<protein>
    <submittedName>
        <fullName evidence="1">Uncharacterized protein</fullName>
    </submittedName>
</protein>
<sequence length="36" mass="4427">MWTVISNESRLYISRCKDKIRQIEARKFLKNNLERS</sequence>
<proteinExistence type="predicted"/>
<accession>A0A8S5RWC4</accession>
<dbReference type="EMBL" id="BK032497">
    <property type="protein sequence ID" value="DAF42738.1"/>
    <property type="molecule type" value="Genomic_DNA"/>
</dbReference>
<evidence type="ECO:0000313" key="1">
    <source>
        <dbReference type="EMBL" id="DAF42738.1"/>
    </source>
</evidence>
<reference evidence="1" key="1">
    <citation type="journal article" date="2021" name="Proc. Natl. Acad. Sci. U.S.A.">
        <title>A Catalog of Tens of Thousands of Viruses from Human Metagenomes Reveals Hidden Associations with Chronic Diseases.</title>
        <authorList>
            <person name="Tisza M.J."/>
            <person name="Buck C.B."/>
        </authorList>
    </citation>
    <scope>NUCLEOTIDE SEQUENCE</scope>
    <source>
        <strain evidence="1">CtHip2</strain>
    </source>
</reference>
<organism evidence="1">
    <name type="scientific">Siphoviridae sp. ctHip2</name>
    <dbReference type="NCBI Taxonomy" id="2827830"/>
    <lineage>
        <taxon>Viruses</taxon>
        <taxon>Duplodnaviria</taxon>
        <taxon>Heunggongvirae</taxon>
        <taxon>Uroviricota</taxon>
        <taxon>Caudoviricetes</taxon>
    </lineage>
</organism>